<sequence>MHRRTYLTAAATAGVIGTAGCLGSVLGDGGNGQTILEEPEGRQFSSSDLPYPAYGQQLPEVTLRAPLAERDVTTTEFDDRNVVMTFFYSNCNTVCPILISSLKRVQDFASENGFADDVAFLAVTFDPQRDDAERLRQYADTMNVDRDAGNWYFLRPDGRDRAKDVVQGTYGVTFERTQQSSAEEYMFNHLGLVVLANEQGVVERAYTGDGPKSKQLQADLETLRAEQS</sequence>
<dbReference type="PROSITE" id="PS51352">
    <property type="entry name" value="THIOREDOXIN_2"/>
    <property type="match status" value="1"/>
</dbReference>
<dbReference type="Gene3D" id="3.40.30.10">
    <property type="entry name" value="Glutaredoxin"/>
    <property type="match status" value="1"/>
</dbReference>
<evidence type="ECO:0000259" key="6">
    <source>
        <dbReference type="PROSITE" id="PS51352"/>
    </source>
</evidence>
<comment type="caution">
    <text evidence="7">The sequence shown here is derived from an EMBL/GenBank/DDBJ whole genome shotgun (WGS) entry which is preliminary data.</text>
</comment>
<dbReference type="Proteomes" id="UP001597119">
    <property type="component" value="Unassembled WGS sequence"/>
</dbReference>
<dbReference type="CDD" id="cd02968">
    <property type="entry name" value="SCO"/>
    <property type="match status" value="1"/>
</dbReference>
<dbReference type="InterPro" id="IPR003782">
    <property type="entry name" value="SCO1/SenC"/>
</dbReference>
<feature type="disulfide bond" description="Redox-active" evidence="4">
    <location>
        <begin position="91"/>
        <end position="95"/>
    </location>
</feature>
<evidence type="ECO:0000256" key="3">
    <source>
        <dbReference type="PIRSR" id="PIRSR603782-1"/>
    </source>
</evidence>
<evidence type="ECO:0000313" key="7">
    <source>
        <dbReference type="EMBL" id="MFD1588417.1"/>
    </source>
</evidence>
<name>A0ABD6CGR8_9EURY</name>
<evidence type="ECO:0000256" key="2">
    <source>
        <dbReference type="ARBA" id="ARBA00023008"/>
    </source>
</evidence>
<dbReference type="RefSeq" id="WP_247382090.1">
    <property type="nucleotide sequence ID" value="NZ_JALLGV010000014.1"/>
</dbReference>
<dbReference type="AlphaFoldDB" id="A0ABD6CGR8"/>
<accession>A0ABD6CGR8</accession>
<feature type="binding site" evidence="3">
    <location>
        <position position="189"/>
    </location>
    <ligand>
        <name>Cu cation</name>
        <dbReference type="ChEBI" id="CHEBI:23378"/>
    </ligand>
</feature>
<keyword evidence="8" id="KW-1185">Reference proteome</keyword>
<proteinExistence type="inferred from homology"/>
<gene>
    <name evidence="7" type="ORF">ACFR9U_15650</name>
</gene>
<dbReference type="Pfam" id="PF02630">
    <property type="entry name" value="SCO1-SenC"/>
    <property type="match status" value="1"/>
</dbReference>
<dbReference type="InterPro" id="IPR013766">
    <property type="entry name" value="Thioredoxin_domain"/>
</dbReference>
<feature type="domain" description="Thioredoxin" evidence="6">
    <location>
        <begin position="52"/>
        <end position="225"/>
    </location>
</feature>
<dbReference type="InterPro" id="IPR036249">
    <property type="entry name" value="Thioredoxin-like_sf"/>
</dbReference>
<dbReference type="PROSITE" id="PS51257">
    <property type="entry name" value="PROKAR_LIPOPROTEIN"/>
    <property type="match status" value="1"/>
</dbReference>
<feature type="region of interest" description="Disordered" evidence="5">
    <location>
        <begin position="206"/>
        <end position="228"/>
    </location>
</feature>
<dbReference type="PANTHER" id="PTHR12151:SF25">
    <property type="entry name" value="LINALOOL DEHYDRATASE_ISOMERASE DOMAIN-CONTAINING PROTEIN"/>
    <property type="match status" value="1"/>
</dbReference>
<dbReference type="SUPFAM" id="SSF52833">
    <property type="entry name" value="Thioredoxin-like"/>
    <property type="match status" value="1"/>
</dbReference>
<keyword evidence="2 3" id="KW-0186">Copper</keyword>
<reference evidence="7 8" key="1">
    <citation type="journal article" date="2019" name="Int. J. Syst. Evol. Microbiol.">
        <title>The Global Catalogue of Microorganisms (GCM) 10K type strain sequencing project: providing services to taxonomists for standard genome sequencing and annotation.</title>
        <authorList>
            <consortium name="The Broad Institute Genomics Platform"/>
            <consortium name="The Broad Institute Genome Sequencing Center for Infectious Disease"/>
            <person name="Wu L."/>
            <person name="Ma J."/>
        </authorList>
    </citation>
    <scope>NUCLEOTIDE SEQUENCE [LARGE SCALE GENOMIC DNA]</scope>
    <source>
        <strain evidence="7 8">CGMCC 1.12125</strain>
    </source>
</reference>
<evidence type="ECO:0000256" key="5">
    <source>
        <dbReference type="SAM" id="MobiDB-lite"/>
    </source>
</evidence>
<feature type="binding site" evidence="3">
    <location>
        <position position="95"/>
    </location>
    <ligand>
        <name>Cu cation</name>
        <dbReference type="ChEBI" id="CHEBI:23378"/>
    </ligand>
</feature>
<evidence type="ECO:0000313" key="8">
    <source>
        <dbReference type="Proteomes" id="UP001597119"/>
    </source>
</evidence>
<evidence type="ECO:0000256" key="1">
    <source>
        <dbReference type="ARBA" id="ARBA00010996"/>
    </source>
</evidence>
<feature type="binding site" evidence="3">
    <location>
        <position position="91"/>
    </location>
    <ligand>
        <name>Cu cation</name>
        <dbReference type="ChEBI" id="CHEBI:23378"/>
    </ligand>
</feature>
<dbReference type="EMBL" id="JBHUDJ010000012">
    <property type="protein sequence ID" value="MFD1588417.1"/>
    <property type="molecule type" value="Genomic_DNA"/>
</dbReference>
<comment type="similarity">
    <text evidence="1">Belongs to the SCO1/2 family.</text>
</comment>
<evidence type="ECO:0000256" key="4">
    <source>
        <dbReference type="PIRSR" id="PIRSR603782-2"/>
    </source>
</evidence>
<keyword evidence="3" id="KW-0479">Metal-binding</keyword>
<protein>
    <submittedName>
        <fullName evidence="7">SCO family protein</fullName>
    </submittedName>
</protein>
<organism evidence="7 8">
    <name type="scientific">Halorientalis brevis</name>
    <dbReference type="NCBI Taxonomy" id="1126241"/>
    <lineage>
        <taxon>Archaea</taxon>
        <taxon>Methanobacteriati</taxon>
        <taxon>Methanobacteriota</taxon>
        <taxon>Stenosarchaea group</taxon>
        <taxon>Halobacteria</taxon>
        <taxon>Halobacteriales</taxon>
        <taxon>Haloarculaceae</taxon>
        <taxon>Halorientalis</taxon>
    </lineage>
</organism>
<keyword evidence="4" id="KW-1015">Disulfide bond</keyword>
<dbReference type="PANTHER" id="PTHR12151">
    <property type="entry name" value="ELECTRON TRANSPORT PROTIN SCO1/SENC FAMILY MEMBER"/>
    <property type="match status" value="1"/>
</dbReference>